<evidence type="ECO:0000313" key="1">
    <source>
        <dbReference type="EMBL" id="TLX80929.1"/>
    </source>
</evidence>
<dbReference type="Proteomes" id="UP000306635">
    <property type="component" value="Unassembled WGS sequence"/>
</dbReference>
<dbReference type="OrthoDB" id="9181379at2"/>
<organism evidence="1 2">
    <name type="scientific">Pseudomonas nicosulfuronedens</name>
    <dbReference type="NCBI Taxonomy" id="2571105"/>
    <lineage>
        <taxon>Bacteria</taxon>
        <taxon>Pseudomonadati</taxon>
        <taxon>Pseudomonadota</taxon>
        <taxon>Gammaproteobacteria</taxon>
        <taxon>Pseudomonadales</taxon>
        <taxon>Pseudomonadaceae</taxon>
        <taxon>Pseudomonas</taxon>
    </lineage>
</organism>
<dbReference type="AlphaFoldDB" id="A0A5R9RDZ8"/>
<dbReference type="RefSeq" id="WP_138519706.1">
    <property type="nucleotide sequence ID" value="NZ_JAOCBK010000003.1"/>
</dbReference>
<dbReference type="Pfam" id="PF13079">
    <property type="entry name" value="DUF3916"/>
    <property type="match status" value="1"/>
</dbReference>
<reference evidence="1 2" key="1">
    <citation type="submission" date="2019-04" db="EMBL/GenBank/DDBJ databases">
        <authorList>
            <person name="Li M."/>
        </authorList>
    </citation>
    <scope>NUCLEOTIDE SEQUENCE [LARGE SCALE GENOMIC DNA]</scope>
    <source>
        <strain evidence="1 2">LAM1902</strain>
    </source>
</reference>
<protein>
    <submittedName>
        <fullName evidence="1">DUF3916 domain-containing protein</fullName>
    </submittedName>
</protein>
<comment type="caution">
    <text evidence="1">The sequence shown here is derived from an EMBL/GenBank/DDBJ whole genome shotgun (WGS) entry which is preliminary data.</text>
</comment>
<name>A0A5R9RDZ8_9PSED</name>
<proteinExistence type="predicted"/>
<dbReference type="EMBL" id="SWDV01000001">
    <property type="protein sequence ID" value="TLX80929.1"/>
    <property type="molecule type" value="Genomic_DNA"/>
</dbReference>
<sequence length="166" mass="19072">MKRRLRALQQWADSFQGYFPTDLPPTERYWNWKIPVQANLVMGRYTTPEIQAQCAQSLIDACQHLMQNKTGAAKNWRVTAVICLPDFFTSEICIFKDESYFDSHTQEAESPCGTSSHLNSSLAEDWQLQLAPGSSELGVHIDYTDPDQPSGRFVCQRWYFGEVMPR</sequence>
<accession>A0A5R9RDZ8</accession>
<gene>
    <name evidence="1" type="ORF">FAS41_00090</name>
</gene>
<keyword evidence="2" id="KW-1185">Reference proteome</keyword>
<dbReference type="InterPro" id="IPR025075">
    <property type="entry name" value="DUF3916"/>
</dbReference>
<evidence type="ECO:0000313" key="2">
    <source>
        <dbReference type="Proteomes" id="UP000306635"/>
    </source>
</evidence>